<proteinExistence type="predicted"/>
<evidence type="ECO:0000313" key="3">
    <source>
        <dbReference type="Proteomes" id="UP000619293"/>
    </source>
</evidence>
<sequence length="324" mass="32633">MICLMAAVVAAATAAGCSGNQTPAETPGLAARGTVMTTVKPTRQELTNRVSLTGKVSINPVFGLVAPVSGQIRYLNVQPPTSTPKKATRVASVWKGGKAYHVTVPAGAAFAGRLVDDRSTVQAGMPVVSAKHVGYAIVAEIDGAQAYKLSAALTAVRAQITNGPGPFACNVLGTIAALPSGTLPEPPAPPAPDPSASPAPPVQKAPQQNVQPSEATGMRLVCLAPAGVTLINGASATLEVVTARAADALVLPVEAVAGGQGKGLVDVVRPDGTRETRDVVLGLTDGKVIEIKSGLTGEEKIAVPGPDLPPAQPENKGPEGVISK</sequence>
<evidence type="ECO:0008006" key="4">
    <source>
        <dbReference type="Google" id="ProtNLM"/>
    </source>
</evidence>
<accession>A0A8J3K4S4</accession>
<evidence type="ECO:0000313" key="2">
    <source>
        <dbReference type="EMBL" id="GIF90273.1"/>
    </source>
</evidence>
<feature type="compositionally biased region" description="Pro residues" evidence="1">
    <location>
        <begin position="184"/>
        <end position="203"/>
    </location>
</feature>
<dbReference type="PANTHER" id="PTHR30469">
    <property type="entry name" value="MULTIDRUG RESISTANCE PROTEIN MDTA"/>
    <property type="match status" value="1"/>
</dbReference>
<dbReference type="Proteomes" id="UP000619293">
    <property type="component" value="Unassembled WGS sequence"/>
</dbReference>
<dbReference type="EMBL" id="BONG01000021">
    <property type="protein sequence ID" value="GIF90273.1"/>
    <property type="molecule type" value="Genomic_DNA"/>
</dbReference>
<organism evidence="2 3">
    <name type="scientific">Catellatospora chokoriensis</name>
    <dbReference type="NCBI Taxonomy" id="310353"/>
    <lineage>
        <taxon>Bacteria</taxon>
        <taxon>Bacillati</taxon>
        <taxon>Actinomycetota</taxon>
        <taxon>Actinomycetes</taxon>
        <taxon>Micromonosporales</taxon>
        <taxon>Micromonosporaceae</taxon>
        <taxon>Catellatospora</taxon>
    </lineage>
</organism>
<keyword evidence="3" id="KW-1185">Reference proteome</keyword>
<name>A0A8J3K4S4_9ACTN</name>
<dbReference type="Gene3D" id="2.40.420.20">
    <property type="match status" value="1"/>
</dbReference>
<comment type="caution">
    <text evidence="2">The sequence shown here is derived from an EMBL/GenBank/DDBJ whole genome shotgun (WGS) entry which is preliminary data.</text>
</comment>
<protein>
    <recommendedName>
        <fullName evidence="4">Multidrug efflux pump subunit AcrA (Membrane-fusion protein)</fullName>
    </recommendedName>
</protein>
<feature type="region of interest" description="Disordered" evidence="1">
    <location>
        <begin position="180"/>
        <end position="211"/>
    </location>
</feature>
<dbReference type="AlphaFoldDB" id="A0A8J3K4S4"/>
<dbReference type="GO" id="GO:0015562">
    <property type="term" value="F:efflux transmembrane transporter activity"/>
    <property type="evidence" value="ECO:0007669"/>
    <property type="project" value="TreeGrafter"/>
</dbReference>
<gene>
    <name evidence="2" type="ORF">Cch02nite_37170</name>
</gene>
<evidence type="ECO:0000256" key="1">
    <source>
        <dbReference type="SAM" id="MobiDB-lite"/>
    </source>
</evidence>
<feature type="region of interest" description="Disordered" evidence="1">
    <location>
        <begin position="299"/>
        <end position="324"/>
    </location>
</feature>
<reference evidence="2 3" key="1">
    <citation type="submission" date="2021-01" db="EMBL/GenBank/DDBJ databases">
        <title>Whole genome shotgun sequence of Catellatospora chokoriensis NBRC 107358.</title>
        <authorList>
            <person name="Komaki H."/>
            <person name="Tamura T."/>
        </authorList>
    </citation>
    <scope>NUCLEOTIDE SEQUENCE [LARGE SCALE GENOMIC DNA]</scope>
    <source>
        <strain evidence="2 3">NBRC 107358</strain>
    </source>
</reference>
<dbReference type="GO" id="GO:1990281">
    <property type="term" value="C:efflux pump complex"/>
    <property type="evidence" value="ECO:0007669"/>
    <property type="project" value="TreeGrafter"/>
</dbReference>